<keyword evidence="3" id="KW-1185">Reference proteome</keyword>
<evidence type="ECO:0000313" key="2">
    <source>
        <dbReference type="EMBL" id="OBT94579.1"/>
    </source>
</evidence>
<dbReference type="GO" id="GO:0000287">
    <property type="term" value="F:magnesium ion binding"/>
    <property type="evidence" value="ECO:0007669"/>
    <property type="project" value="InterPro"/>
</dbReference>
<dbReference type="GO" id="GO:0008897">
    <property type="term" value="F:holo-[acyl-carrier-protein] synthase activity"/>
    <property type="evidence" value="ECO:0007669"/>
    <property type="project" value="InterPro"/>
</dbReference>
<accession>A0A1B8GFG4</accession>
<dbReference type="OrthoDB" id="15433at2759"/>
<dbReference type="AlphaFoldDB" id="A0A1B8GFG4"/>
<evidence type="ECO:0000256" key="1">
    <source>
        <dbReference type="SAM" id="MobiDB-lite"/>
    </source>
</evidence>
<name>A0A1B8GFG4_9PEZI</name>
<organism evidence="2 3">
    <name type="scientific">Pseudogymnoascus verrucosus</name>
    <dbReference type="NCBI Taxonomy" id="342668"/>
    <lineage>
        <taxon>Eukaryota</taxon>
        <taxon>Fungi</taxon>
        <taxon>Dikarya</taxon>
        <taxon>Ascomycota</taxon>
        <taxon>Pezizomycotina</taxon>
        <taxon>Leotiomycetes</taxon>
        <taxon>Thelebolales</taxon>
        <taxon>Thelebolaceae</taxon>
        <taxon>Pseudogymnoascus</taxon>
    </lineage>
</organism>
<sequence>MSSKTLSSVLRSGASILKPRQSQPIGAVSCPSPVQKRFYTPNHDDPSTTTSSPSQNDLPNIKLHALLNSIPLSQKIRYVKDASPTSLPHPTTPPGLLSALLHPSPPPYTIGTDICHIPRIHRILVSQLAEPGYVEGAMPRFWTRTLSPLEARYSGWKAAGGVDGSAKFLAGRWAAKEAVIKAVAAAWPGGGKVFMHDIVILNAKTQLALLEARKAAVRIEAREAGVREEEEVPGGEGEGAGAVVGEAPRAFVKLPGAEGWWVEVSVSISHDGEYATATALVAVDPKIAGVRREKSLVREVVAKTYTDERYL</sequence>
<dbReference type="EMBL" id="KV460242">
    <property type="protein sequence ID" value="OBT94579.1"/>
    <property type="molecule type" value="Genomic_DNA"/>
</dbReference>
<proteinExistence type="predicted"/>
<dbReference type="SUPFAM" id="SSF56214">
    <property type="entry name" value="4'-phosphopantetheinyl transferase"/>
    <property type="match status" value="1"/>
</dbReference>
<reference evidence="3" key="2">
    <citation type="journal article" date="2018" name="Nat. Commun.">
        <title>Extreme sensitivity to ultraviolet light in the fungal pathogen causing white-nose syndrome of bats.</title>
        <authorList>
            <person name="Palmer J.M."/>
            <person name="Drees K.P."/>
            <person name="Foster J.T."/>
            <person name="Lindner D.L."/>
        </authorList>
    </citation>
    <scope>NUCLEOTIDE SEQUENCE [LARGE SCALE GENOMIC DNA]</scope>
    <source>
        <strain evidence="3">UAMH 10579</strain>
    </source>
</reference>
<dbReference type="InterPro" id="IPR037143">
    <property type="entry name" value="4-PPantetheinyl_Trfase_dom_sf"/>
</dbReference>
<evidence type="ECO:0000313" key="3">
    <source>
        <dbReference type="Proteomes" id="UP000091956"/>
    </source>
</evidence>
<protein>
    <submittedName>
        <fullName evidence="2">Uncharacterized protein</fullName>
    </submittedName>
</protein>
<dbReference type="GeneID" id="28841297"/>
<dbReference type="Gene3D" id="3.90.470.20">
    <property type="entry name" value="4'-phosphopantetheinyl transferase domain"/>
    <property type="match status" value="1"/>
</dbReference>
<dbReference type="Proteomes" id="UP000091956">
    <property type="component" value="Unassembled WGS sequence"/>
</dbReference>
<dbReference type="RefSeq" id="XP_018128312.1">
    <property type="nucleotide sequence ID" value="XM_018277341.2"/>
</dbReference>
<feature type="region of interest" description="Disordered" evidence="1">
    <location>
        <begin position="14"/>
        <end position="58"/>
    </location>
</feature>
<gene>
    <name evidence="2" type="ORF">VE01_07911</name>
</gene>
<dbReference type="STRING" id="342668.A0A1B8GFG4"/>
<reference evidence="2 3" key="1">
    <citation type="submission" date="2016-03" db="EMBL/GenBank/DDBJ databases">
        <title>Comparative genomics of Pseudogymnoascus destructans, the fungus causing white-nose syndrome of bats.</title>
        <authorList>
            <person name="Palmer J.M."/>
            <person name="Drees K.P."/>
            <person name="Foster J.T."/>
            <person name="Lindner D.L."/>
        </authorList>
    </citation>
    <scope>NUCLEOTIDE SEQUENCE [LARGE SCALE GENOMIC DNA]</scope>
    <source>
        <strain evidence="2 3">UAMH 10579</strain>
    </source>
</reference>